<evidence type="ECO:0000313" key="6">
    <source>
        <dbReference type="Proteomes" id="UP000504607"/>
    </source>
</evidence>
<proteinExistence type="inferred from homology"/>
<keyword evidence="2" id="KW-0067">ATP-binding</keyword>
<dbReference type="PROSITE" id="PS50011">
    <property type="entry name" value="PROTEIN_KINASE_DOM"/>
    <property type="match status" value="1"/>
</dbReference>
<dbReference type="FunFam" id="3.30.200.20:FF:000099">
    <property type="entry name" value="Serine/threonine-protein kinase BLUS1"/>
    <property type="match status" value="1"/>
</dbReference>
<dbReference type="Gene3D" id="1.10.510.10">
    <property type="entry name" value="Transferase(Phosphotransferase) domain 1"/>
    <property type="match status" value="1"/>
</dbReference>
<evidence type="ECO:0000256" key="3">
    <source>
        <dbReference type="SAM" id="Coils"/>
    </source>
</evidence>
<dbReference type="AlphaFoldDB" id="A0A6I9SH18"/>
<dbReference type="InterPro" id="IPR017441">
    <property type="entry name" value="Protein_kinase_ATP_BS"/>
</dbReference>
<protein>
    <submittedName>
        <fullName evidence="7">Serine/threonine-protein kinase BLUS1</fullName>
    </submittedName>
</protein>
<dbReference type="SMART" id="SM00220">
    <property type="entry name" value="S_TKc"/>
    <property type="match status" value="1"/>
</dbReference>
<feature type="coiled-coil region" evidence="3">
    <location>
        <begin position="460"/>
        <end position="501"/>
    </location>
</feature>
<dbReference type="InterPro" id="IPR011009">
    <property type="entry name" value="Kinase-like_dom_sf"/>
</dbReference>
<organism evidence="6 7">
    <name type="scientific">Elaeis guineensis var. tenera</name>
    <name type="common">Oil palm</name>
    <dbReference type="NCBI Taxonomy" id="51953"/>
    <lineage>
        <taxon>Eukaryota</taxon>
        <taxon>Viridiplantae</taxon>
        <taxon>Streptophyta</taxon>
        <taxon>Embryophyta</taxon>
        <taxon>Tracheophyta</taxon>
        <taxon>Spermatophyta</taxon>
        <taxon>Magnoliopsida</taxon>
        <taxon>Liliopsida</taxon>
        <taxon>Arecaceae</taxon>
        <taxon>Arecoideae</taxon>
        <taxon>Cocoseae</taxon>
        <taxon>Elaeidinae</taxon>
        <taxon>Elaeis</taxon>
    </lineage>
</organism>
<keyword evidence="3" id="KW-0175">Coiled coil</keyword>
<dbReference type="InParanoid" id="A0A6I9SH18"/>
<dbReference type="GeneID" id="105061306"/>
<name>A0A6I9SH18_ELAGV</name>
<comment type="similarity">
    <text evidence="1">Belongs to the protein kinase superfamily. STE Ser/Thr protein kinase family. STE20 subfamily.</text>
</comment>
<accession>A0A6I9SH18</accession>
<dbReference type="KEGG" id="egu:105061306"/>
<dbReference type="GO" id="GO:0005524">
    <property type="term" value="F:ATP binding"/>
    <property type="evidence" value="ECO:0007669"/>
    <property type="project" value="UniProtKB-UniRule"/>
</dbReference>
<dbReference type="Proteomes" id="UP000504607">
    <property type="component" value="Unplaced"/>
</dbReference>
<feature type="region of interest" description="Disordered" evidence="4">
    <location>
        <begin position="327"/>
        <end position="348"/>
    </location>
</feature>
<evidence type="ECO:0000259" key="5">
    <source>
        <dbReference type="PROSITE" id="PS50011"/>
    </source>
</evidence>
<dbReference type="InterPro" id="IPR000719">
    <property type="entry name" value="Prot_kinase_dom"/>
</dbReference>
<dbReference type="SUPFAM" id="SSF56112">
    <property type="entry name" value="Protein kinase-like (PK-like)"/>
    <property type="match status" value="1"/>
</dbReference>
<gene>
    <name evidence="7" type="primary">LOC105061306</name>
</gene>
<evidence type="ECO:0000256" key="1">
    <source>
        <dbReference type="ARBA" id="ARBA00008874"/>
    </source>
</evidence>
<dbReference type="Gene3D" id="3.30.200.20">
    <property type="entry name" value="Phosphorylase Kinase, domain 1"/>
    <property type="match status" value="1"/>
</dbReference>
<keyword evidence="7" id="KW-0418">Kinase</keyword>
<keyword evidence="2" id="KW-0547">Nucleotide-binding</keyword>
<dbReference type="InterPro" id="IPR047173">
    <property type="entry name" value="STRAD_A/B-like"/>
</dbReference>
<dbReference type="Pfam" id="PF00069">
    <property type="entry name" value="Pkinase"/>
    <property type="match status" value="1"/>
</dbReference>
<dbReference type="OrthoDB" id="248923at2759"/>
<dbReference type="FunFam" id="1.10.510.10:FF:000835">
    <property type="entry name" value="Serine/threonine-protein kinase BLUS1"/>
    <property type="match status" value="1"/>
</dbReference>
<dbReference type="PANTHER" id="PTHR48014">
    <property type="entry name" value="SERINE/THREONINE-PROTEIN KINASE FRAY2"/>
    <property type="match status" value="1"/>
</dbReference>
<dbReference type="PROSITE" id="PS00107">
    <property type="entry name" value="PROTEIN_KINASE_ATP"/>
    <property type="match status" value="1"/>
</dbReference>
<dbReference type="GO" id="GO:0043539">
    <property type="term" value="F:protein serine/threonine kinase activator activity"/>
    <property type="evidence" value="ECO:0007669"/>
    <property type="project" value="InterPro"/>
</dbReference>
<feature type="binding site" evidence="2">
    <location>
        <position position="47"/>
    </location>
    <ligand>
        <name>ATP</name>
        <dbReference type="ChEBI" id="CHEBI:30616"/>
    </ligand>
</feature>
<dbReference type="GO" id="GO:0004672">
    <property type="term" value="F:protein kinase activity"/>
    <property type="evidence" value="ECO:0007669"/>
    <property type="project" value="InterPro"/>
</dbReference>
<keyword evidence="7" id="KW-0808">Transferase</keyword>
<feature type="domain" description="Protein kinase" evidence="5">
    <location>
        <begin position="17"/>
        <end position="297"/>
    </location>
</feature>
<dbReference type="RefSeq" id="XP_010943618.1">
    <property type="nucleotide sequence ID" value="XM_010945316.3"/>
</dbReference>
<evidence type="ECO:0000256" key="2">
    <source>
        <dbReference type="PROSITE-ProRule" id="PRU10141"/>
    </source>
</evidence>
<keyword evidence="6" id="KW-1185">Reference proteome</keyword>
<dbReference type="PANTHER" id="PTHR48014:SF7">
    <property type="entry name" value="SERINE_THREONINE-PROTEIN KINASE BLUS1"/>
    <property type="match status" value="1"/>
</dbReference>
<evidence type="ECO:0000313" key="7">
    <source>
        <dbReference type="RefSeq" id="XP_010943618.1"/>
    </source>
</evidence>
<reference evidence="7" key="1">
    <citation type="submission" date="2025-08" db="UniProtKB">
        <authorList>
            <consortium name="RefSeq"/>
        </authorList>
    </citation>
    <scope>IDENTIFICATION</scope>
</reference>
<sequence length="506" mass="56439">MTEEGRKITYPLDSGSYRLLYEVGSGVSAVVYKATCLPLNSAVVAIKAIDLERSRANLDDVRREAKAMALLSHPNILQAHCSFTVNSHLWVVMPFMAAGSLHSIISSLFPDGLPEPSIAIVLKEILHALSYLHDQGHIHRDIKAGNILVDSDGTIKLADFGVSASIYESHPSSSSTSSSSSFFNDMAGTPYWMAPEVIHSHVGYGIKADIWSFGITALELAHGRPPLSHLPLSKSLMMRITSRLRLEDAHEQCAKENDKKKKKKKFSKAFKEMVASCLSQDPSKRPSADKLLRHPFFKNCKSPDYFVKNVLQAVPTVEERFKERRIAGGHPDEADSGGSASPPVKNRRVSGWNFNEDVFKLDPVYPEEIEDKCAIKCIQLSGDELSNGDQEGNEESKVEEEDLAKKAILKESLVPNLVSLLSSLELQRGMVMDVLAHCGCKDGQDEKVREQREQQLLGYVRSLQQTVDDLNLQLQREMKRNRELEEALDRLRRKSSEEQQRAISTS</sequence>
<evidence type="ECO:0000256" key="4">
    <source>
        <dbReference type="SAM" id="MobiDB-lite"/>
    </source>
</evidence>